<protein>
    <recommendedName>
        <fullName evidence="6">SB domain-containing protein</fullName>
    </recommendedName>
</protein>
<dbReference type="GO" id="GO:0043130">
    <property type="term" value="F:ubiquitin binding"/>
    <property type="evidence" value="ECO:0007669"/>
    <property type="project" value="TreeGrafter"/>
</dbReference>
<keyword evidence="8" id="KW-1185">Reference proteome</keyword>
<keyword evidence="3" id="KW-0967">Endosome</keyword>
<dbReference type="SUPFAM" id="SSF140111">
    <property type="entry name" value="Endosomal sorting complex assembly domain"/>
    <property type="match status" value="1"/>
</dbReference>
<dbReference type="GO" id="GO:0015031">
    <property type="term" value="P:protein transport"/>
    <property type="evidence" value="ECO:0007669"/>
    <property type="project" value="UniProtKB-UniRule"/>
</dbReference>
<feature type="domain" description="SB" evidence="6">
    <location>
        <begin position="19"/>
        <end position="86"/>
    </location>
</feature>
<dbReference type="InterPro" id="IPR037202">
    <property type="entry name" value="ESCRT_assembly_dom"/>
</dbReference>
<evidence type="ECO:0000313" key="7">
    <source>
        <dbReference type="EMBL" id="VDO00720.1"/>
    </source>
</evidence>
<evidence type="ECO:0000256" key="5">
    <source>
        <dbReference type="PROSITE-ProRule" id="PRU00644"/>
    </source>
</evidence>
<proteinExistence type="predicted"/>
<dbReference type="Pfam" id="PF09454">
    <property type="entry name" value="Vps23_core"/>
    <property type="match status" value="1"/>
</dbReference>
<sequence length="86" mass="9652">MEQEANGNVDYDSVVDTTTPVYKQLVEAFAEEQAIGDVLYYLSQALENGSIDPDEFLKAVRDQSRNQFMKRAMVFQCRAKAGLPSV</sequence>
<gene>
    <name evidence="7" type="ORF">HNAJ_LOCUS4860</name>
</gene>
<dbReference type="Proteomes" id="UP000278807">
    <property type="component" value="Unassembled WGS sequence"/>
</dbReference>
<dbReference type="PROSITE" id="PS51312">
    <property type="entry name" value="SB"/>
    <property type="match status" value="1"/>
</dbReference>
<organism evidence="7 8">
    <name type="scientific">Rodentolepis nana</name>
    <name type="common">Dwarf tapeworm</name>
    <name type="synonym">Hymenolepis nana</name>
    <dbReference type="NCBI Taxonomy" id="102285"/>
    <lineage>
        <taxon>Eukaryota</taxon>
        <taxon>Metazoa</taxon>
        <taxon>Spiralia</taxon>
        <taxon>Lophotrochozoa</taxon>
        <taxon>Platyhelminthes</taxon>
        <taxon>Cestoda</taxon>
        <taxon>Eucestoda</taxon>
        <taxon>Cyclophyllidea</taxon>
        <taxon>Hymenolepididae</taxon>
        <taxon>Rodentolepis</taxon>
    </lineage>
</organism>
<keyword evidence="4 5" id="KW-0653">Protein transport</keyword>
<evidence type="ECO:0000256" key="4">
    <source>
        <dbReference type="ARBA" id="ARBA00022927"/>
    </source>
</evidence>
<dbReference type="PANTHER" id="PTHR23306:SF3">
    <property type="entry name" value="TUMOR SUPPRESSOR PROTEIN 101"/>
    <property type="match status" value="1"/>
</dbReference>
<comment type="subcellular location">
    <subcellularLocation>
        <location evidence="1">Endosome</location>
    </subcellularLocation>
</comment>
<dbReference type="OrthoDB" id="306304at2759"/>
<dbReference type="AlphaFoldDB" id="A0A3P7RVH9"/>
<evidence type="ECO:0000256" key="1">
    <source>
        <dbReference type="ARBA" id="ARBA00004177"/>
    </source>
</evidence>
<dbReference type="PANTHER" id="PTHR23306">
    <property type="entry name" value="TUMOR SUSCEPTIBILITY GENE 101 PROTEIN-RELATED"/>
    <property type="match status" value="1"/>
</dbReference>
<name>A0A3P7RVH9_RODNA</name>
<accession>A0A3P7RVH9</accession>
<dbReference type="EMBL" id="UZAE01003742">
    <property type="protein sequence ID" value="VDO00720.1"/>
    <property type="molecule type" value="Genomic_DNA"/>
</dbReference>
<reference evidence="7 8" key="1">
    <citation type="submission" date="2018-11" db="EMBL/GenBank/DDBJ databases">
        <authorList>
            <consortium name="Pathogen Informatics"/>
        </authorList>
    </citation>
    <scope>NUCLEOTIDE SEQUENCE [LARGE SCALE GENOMIC DNA]</scope>
</reference>
<evidence type="ECO:0000313" key="8">
    <source>
        <dbReference type="Proteomes" id="UP000278807"/>
    </source>
</evidence>
<dbReference type="InterPro" id="IPR052070">
    <property type="entry name" value="ESCRT-I_UEV_domain"/>
</dbReference>
<dbReference type="GO" id="GO:0000813">
    <property type="term" value="C:ESCRT I complex"/>
    <property type="evidence" value="ECO:0007669"/>
    <property type="project" value="TreeGrafter"/>
</dbReference>
<dbReference type="Gene3D" id="6.10.140.820">
    <property type="match status" value="1"/>
</dbReference>
<evidence type="ECO:0000256" key="2">
    <source>
        <dbReference type="ARBA" id="ARBA00022448"/>
    </source>
</evidence>
<dbReference type="InterPro" id="IPR017916">
    <property type="entry name" value="SB_dom"/>
</dbReference>
<keyword evidence="2 5" id="KW-0813">Transport</keyword>
<dbReference type="GO" id="GO:0008333">
    <property type="term" value="P:endosome to lysosome transport"/>
    <property type="evidence" value="ECO:0007669"/>
    <property type="project" value="TreeGrafter"/>
</dbReference>
<evidence type="ECO:0000259" key="6">
    <source>
        <dbReference type="PROSITE" id="PS51312"/>
    </source>
</evidence>
<evidence type="ECO:0000256" key="3">
    <source>
        <dbReference type="ARBA" id="ARBA00022753"/>
    </source>
</evidence>